<feature type="region of interest" description="Disordered" evidence="1">
    <location>
        <begin position="1"/>
        <end position="57"/>
    </location>
</feature>
<proteinExistence type="predicted"/>
<feature type="non-terminal residue" evidence="2">
    <location>
        <position position="1"/>
    </location>
</feature>
<keyword evidence="3" id="KW-1185">Reference proteome</keyword>
<feature type="compositionally biased region" description="Basic and acidic residues" evidence="1">
    <location>
        <begin position="14"/>
        <end position="26"/>
    </location>
</feature>
<gene>
    <name evidence="2" type="ORF">UJA718_LOCUS42215</name>
</gene>
<sequence>NLDSNTFNQDDNEDLRLEVNLDDHRSVSSFSKSDSVRSASPIAHETPIIDIDDDDDDIDQSKTLQIVPITSMDDDHHASSTLQVAPMAALDDEDENDDFQTFQSEQPVLPMISSNINGLF</sequence>
<protein>
    <submittedName>
        <fullName evidence="2">Uncharacterized protein</fullName>
    </submittedName>
</protein>
<feature type="compositionally biased region" description="Low complexity" evidence="1">
    <location>
        <begin position="27"/>
        <end position="40"/>
    </location>
</feature>
<name>A0A821QK17_9BILA</name>
<feature type="non-terminal residue" evidence="2">
    <location>
        <position position="120"/>
    </location>
</feature>
<dbReference type="Proteomes" id="UP000663873">
    <property type="component" value="Unassembled WGS sequence"/>
</dbReference>
<comment type="caution">
    <text evidence="2">The sequence shown here is derived from an EMBL/GenBank/DDBJ whole genome shotgun (WGS) entry which is preliminary data.</text>
</comment>
<evidence type="ECO:0000313" key="3">
    <source>
        <dbReference type="Proteomes" id="UP000663873"/>
    </source>
</evidence>
<evidence type="ECO:0000313" key="2">
    <source>
        <dbReference type="EMBL" id="CAF4822262.1"/>
    </source>
</evidence>
<evidence type="ECO:0000256" key="1">
    <source>
        <dbReference type="SAM" id="MobiDB-lite"/>
    </source>
</evidence>
<dbReference type="AlphaFoldDB" id="A0A821QK17"/>
<reference evidence="2" key="1">
    <citation type="submission" date="2021-02" db="EMBL/GenBank/DDBJ databases">
        <authorList>
            <person name="Nowell W R."/>
        </authorList>
    </citation>
    <scope>NUCLEOTIDE SEQUENCE</scope>
</reference>
<accession>A0A821QK17</accession>
<dbReference type="EMBL" id="CAJOBP010053398">
    <property type="protein sequence ID" value="CAF4822262.1"/>
    <property type="molecule type" value="Genomic_DNA"/>
</dbReference>
<organism evidence="2 3">
    <name type="scientific">Rotaria socialis</name>
    <dbReference type="NCBI Taxonomy" id="392032"/>
    <lineage>
        <taxon>Eukaryota</taxon>
        <taxon>Metazoa</taxon>
        <taxon>Spiralia</taxon>
        <taxon>Gnathifera</taxon>
        <taxon>Rotifera</taxon>
        <taxon>Eurotatoria</taxon>
        <taxon>Bdelloidea</taxon>
        <taxon>Philodinida</taxon>
        <taxon>Philodinidae</taxon>
        <taxon>Rotaria</taxon>
    </lineage>
</organism>